<keyword evidence="3" id="KW-1185">Reference proteome</keyword>
<sequence length="100" mass="10903">MAAYDDINGKRLALVSVISIVVTAVTVLAVQVIYFAMADLVDSEKIRNSAYTRSNLVLEAQSEQLTSYGVNPENGNITVPISESMKKLVRESENAHNEST</sequence>
<organism evidence="2 3">
    <name type="scientific">Allorhodopirellula solitaria</name>
    <dbReference type="NCBI Taxonomy" id="2527987"/>
    <lineage>
        <taxon>Bacteria</taxon>
        <taxon>Pseudomonadati</taxon>
        <taxon>Planctomycetota</taxon>
        <taxon>Planctomycetia</taxon>
        <taxon>Pirellulales</taxon>
        <taxon>Pirellulaceae</taxon>
        <taxon>Allorhodopirellula</taxon>
    </lineage>
</organism>
<comment type="caution">
    <text evidence="2">The sequence shown here is derived from an EMBL/GenBank/DDBJ whole genome shotgun (WGS) entry which is preliminary data.</text>
</comment>
<dbReference type="EMBL" id="SJPK01000004">
    <property type="protein sequence ID" value="TWT67149.1"/>
    <property type="molecule type" value="Genomic_DNA"/>
</dbReference>
<keyword evidence="1" id="KW-1133">Transmembrane helix</keyword>
<reference evidence="2 3" key="1">
    <citation type="submission" date="2019-02" db="EMBL/GenBank/DDBJ databases">
        <title>Deep-cultivation of Planctomycetes and their phenomic and genomic characterization uncovers novel biology.</title>
        <authorList>
            <person name="Wiegand S."/>
            <person name="Jogler M."/>
            <person name="Boedeker C."/>
            <person name="Pinto D."/>
            <person name="Vollmers J."/>
            <person name="Rivas-Marin E."/>
            <person name="Kohn T."/>
            <person name="Peeters S.H."/>
            <person name="Heuer A."/>
            <person name="Rast P."/>
            <person name="Oberbeckmann S."/>
            <person name="Bunk B."/>
            <person name="Jeske O."/>
            <person name="Meyerdierks A."/>
            <person name="Storesund J.E."/>
            <person name="Kallscheuer N."/>
            <person name="Luecker S."/>
            <person name="Lage O.M."/>
            <person name="Pohl T."/>
            <person name="Merkel B.J."/>
            <person name="Hornburger P."/>
            <person name="Mueller R.-W."/>
            <person name="Bruemmer F."/>
            <person name="Labrenz M."/>
            <person name="Spormann A.M."/>
            <person name="Op Den Camp H."/>
            <person name="Overmann J."/>
            <person name="Amann R."/>
            <person name="Jetten M.S.M."/>
            <person name="Mascher T."/>
            <person name="Medema M.H."/>
            <person name="Devos D.P."/>
            <person name="Kaster A.-K."/>
            <person name="Ovreas L."/>
            <person name="Rohde M."/>
            <person name="Galperin M.Y."/>
            <person name="Jogler C."/>
        </authorList>
    </citation>
    <scope>NUCLEOTIDE SEQUENCE [LARGE SCALE GENOMIC DNA]</scope>
    <source>
        <strain evidence="2 3">CA85</strain>
    </source>
</reference>
<dbReference type="Proteomes" id="UP000318053">
    <property type="component" value="Unassembled WGS sequence"/>
</dbReference>
<dbReference type="RefSeq" id="WP_146391090.1">
    <property type="nucleotide sequence ID" value="NZ_SJPK01000004.1"/>
</dbReference>
<dbReference type="AlphaFoldDB" id="A0A5C5XX86"/>
<evidence type="ECO:0000256" key="1">
    <source>
        <dbReference type="SAM" id="Phobius"/>
    </source>
</evidence>
<evidence type="ECO:0000313" key="3">
    <source>
        <dbReference type="Proteomes" id="UP000318053"/>
    </source>
</evidence>
<feature type="transmembrane region" description="Helical" evidence="1">
    <location>
        <begin position="12"/>
        <end position="37"/>
    </location>
</feature>
<proteinExistence type="predicted"/>
<name>A0A5C5XX86_9BACT</name>
<gene>
    <name evidence="2" type="ORF">CA85_19960</name>
</gene>
<protein>
    <submittedName>
        <fullName evidence="2">Uncharacterized protein</fullName>
    </submittedName>
</protein>
<keyword evidence="1" id="KW-0472">Membrane</keyword>
<evidence type="ECO:0000313" key="2">
    <source>
        <dbReference type="EMBL" id="TWT67149.1"/>
    </source>
</evidence>
<dbReference type="OrthoDB" id="283675at2"/>
<accession>A0A5C5XX86</accession>
<keyword evidence="1" id="KW-0812">Transmembrane</keyword>